<dbReference type="InterPro" id="IPR059106">
    <property type="entry name" value="WHD_MalT"/>
</dbReference>
<evidence type="ECO:0000256" key="1">
    <source>
        <dbReference type="ARBA" id="ARBA00023015"/>
    </source>
</evidence>
<dbReference type="Pfam" id="PF25873">
    <property type="entry name" value="WHD_MalT"/>
    <property type="match status" value="1"/>
</dbReference>
<dbReference type="InterPro" id="IPR000792">
    <property type="entry name" value="Tscrpt_reg_LuxR_C"/>
</dbReference>
<dbReference type="PANTHER" id="PTHR44688">
    <property type="entry name" value="DNA-BINDING TRANSCRIPTIONAL ACTIVATOR DEVR_DOSR"/>
    <property type="match status" value="1"/>
</dbReference>
<dbReference type="PROSITE" id="PS00622">
    <property type="entry name" value="HTH_LUXR_1"/>
    <property type="match status" value="1"/>
</dbReference>
<evidence type="ECO:0000256" key="3">
    <source>
        <dbReference type="ARBA" id="ARBA00023163"/>
    </source>
</evidence>
<organism evidence="6 7">
    <name type="scientific">Nocardia jiangsuensis</name>
    <dbReference type="NCBI Taxonomy" id="1691563"/>
    <lineage>
        <taxon>Bacteria</taxon>
        <taxon>Bacillati</taxon>
        <taxon>Actinomycetota</taxon>
        <taxon>Actinomycetes</taxon>
        <taxon>Mycobacteriales</taxon>
        <taxon>Nocardiaceae</taxon>
        <taxon>Nocardia</taxon>
    </lineage>
</organism>
<dbReference type="PRINTS" id="PR00038">
    <property type="entry name" value="HTHLUXR"/>
</dbReference>
<dbReference type="Proteomes" id="UP001595696">
    <property type="component" value="Unassembled WGS sequence"/>
</dbReference>
<feature type="region of interest" description="Disordered" evidence="4">
    <location>
        <begin position="549"/>
        <end position="573"/>
    </location>
</feature>
<reference evidence="7" key="1">
    <citation type="journal article" date="2019" name="Int. J. Syst. Evol. Microbiol.">
        <title>The Global Catalogue of Microorganisms (GCM) 10K type strain sequencing project: providing services to taxonomists for standard genome sequencing and annotation.</title>
        <authorList>
            <consortium name="The Broad Institute Genomics Platform"/>
            <consortium name="The Broad Institute Genome Sequencing Center for Infectious Disease"/>
            <person name="Wu L."/>
            <person name="Ma J."/>
        </authorList>
    </citation>
    <scope>NUCLEOTIDE SEQUENCE [LARGE SCALE GENOMIC DNA]</scope>
    <source>
        <strain evidence="7">CGMCC 4.7330</strain>
    </source>
</reference>
<protein>
    <submittedName>
        <fullName evidence="6">LuxR C-terminal-related transcriptional regulator</fullName>
    </submittedName>
</protein>
<dbReference type="PROSITE" id="PS50043">
    <property type="entry name" value="HTH_LUXR_2"/>
    <property type="match status" value="1"/>
</dbReference>
<dbReference type="SMART" id="SM00421">
    <property type="entry name" value="HTH_LUXR"/>
    <property type="match status" value="1"/>
</dbReference>
<dbReference type="SUPFAM" id="SSF46894">
    <property type="entry name" value="C-terminal effector domain of the bipartite response regulators"/>
    <property type="match status" value="1"/>
</dbReference>
<dbReference type="CDD" id="cd06170">
    <property type="entry name" value="LuxR_C_like"/>
    <property type="match status" value="1"/>
</dbReference>
<dbReference type="InterPro" id="IPR036388">
    <property type="entry name" value="WH-like_DNA-bd_sf"/>
</dbReference>
<comment type="caution">
    <text evidence="6">The sequence shown here is derived from an EMBL/GenBank/DDBJ whole genome shotgun (WGS) entry which is preliminary data.</text>
</comment>
<dbReference type="InterPro" id="IPR011990">
    <property type="entry name" value="TPR-like_helical_dom_sf"/>
</dbReference>
<dbReference type="SUPFAM" id="SSF52540">
    <property type="entry name" value="P-loop containing nucleoside triphosphate hydrolases"/>
    <property type="match status" value="1"/>
</dbReference>
<evidence type="ECO:0000313" key="7">
    <source>
        <dbReference type="Proteomes" id="UP001595696"/>
    </source>
</evidence>
<sequence>MTLSPEFAFEPVPRHRIRRILDSAATTRPHRVVLVCAPPGSGKTVAVAEWFRKFRESTPEAETHWVTCAPGGPPVAELLPPGGRAPACPAAPARVLVIDDAHLVSDPRSLAALDYLMHHAADTALVLIARRDPPLAWHSLVLETRVTRIGAAELALDRQETSHLLAGYGIQPQRADLDALLRLTQGWAAPVRIAATQLDGRGDVRTATAALLDPTAEAGAFLDTLIAPQQAPVRRFLIRTSIPERFSTALAGRLAGEAAPEILDRLLRENFPLAPVHRDGALWFGYHPLVRAHLLGAAERAGVGAECHRITAAWHLAAGAPAAALPHVLGENGQRGLPAFLGDPALRMILQGAGRALFDGLEVAHGVEADDPAVWALRAVDAVERADTAHALTYLDLACRRTGNGTAVPSGQLVALILAATLATALAMATGLADVQLPDLVPASGSPGVDAYTAVQSGTARAVRGDGAGGIDDLYRGVALARVAADPRLVLRAESRLATVLVWSGRLTAGAERAEAAAATAADAGLLATLGEAEAAAAYIAFLRGTEPPLAAGPDGRPPRQSDPPAAGPDGRVRAVLDGLAGTGDEADRHRRAAALHHHVTALLHTAALPERTVTELLLPHVIRVLLDAGTPRTARLLLGHARTELGDRPGLVLARAVLAAGLHRPDLARALLDPLRRDPAAAAPQHAVLVHLLEANAHAALGTQGKARAALALALELAGPERIVRPFLETPGILELLDDHAGTFTEHNDFATAIRAHPGAERTAAPLLTETERTVLAQLPSGRTARQIADALGVSVNTVKTHLRRIYAKFGTSSRAGTLQHARRAGLL</sequence>
<dbReference type="InterPro" id="IPR027417">
    <property type="entry name" value="P-loop_NTPase"/>
</dbReference>
<keyword evidence="3" id="KW-0804">Transcription</keyword>
<dbReference type="Gene3D" id="1.10.10.10">
    <property type="entry name" value="Winged helix-like DNA-binding domain superfamily/Winged helix DNA-binding domain"/>
    <property type="match status" value="1"/>
</dbReference>
<keyword evidence="2" id="KW-0238">DNA-binding</keyword>
<proteinExistence type="predicted"/>
<evidence type="ECO:0000313" key="6">
    <source>
        <dbReference type="EMBL" id="MFC3965207.1"/>
    </source>
</evidence>
<name>A0ABV8E0A3_9NOCA</name>
<dbReference type="Gene3D" id="1.25.40.10">
    <property type="entry name" value="Tetratricopeptide repeat domain"/>
    <property type="match status" value="1"/>
</dbReference>
<dbReference type="RefSeq" id="WP_378614959.1">
    <property type="nucleotide sequence ID" value="NZ_JBHSAX010000019.1"/>
</dbReference>
<dbReference type="Pfam" id="PF00196">
    <property type="entry name" value="GerE"/>
    <property type="match status" value="1"/>
</dbReference>
<keyword evidence="1" id="KW-0805">Transcription regulation</keyword>
<evidence type="ECO:0000256" key="4">
    <source>
        <dbReference type="SAM" id="MobiDB-lite"/>
    </source>
</evidence>
<keyword evidence="7" id="KW-1185">Reference proteome</keyword>
<gene>
    <name evidence="6" type="ORF">ACFO0B_24740</name>
</gene>
<feature type="domain" description="HTH luxR-type" evidence="5">
    <location>
        <begin position="762"/>
        <end position="827"/>
    </location>
</feature>
<dbReference type="PANTHER" id="PTHR44688:SF16">
    <property type="entry name" value="DNA-BINDING TRANSCRIPTIONAL ACTIVATOR DEVR_DOSR"/>
    <property type="match status" value="1"/>
</dbReference>
<evidence type="ECO:0000256" key="2">
    <source>
        <dbReference type="ARBA" id="ARBA00023125"/>
    </source>
</evidence>
<dbReference type="EMBL" id="JBHSAX010000019">
    <property type="protein sequence ID" value="MFC3965207.1"/>
    <property type="molecule type" value="Genomic_DNA"/>
</dbReference>
<dbReference type="InterPro" id="IPR016032">
    <property type="entry name" value="Sig_transdc_resp-reg_C-effctor"/>
</dbReference>
<accession>A0ABV8E0A3</accession>
<evidence type="ECO:0000259" key="5">
    <source>
        <dbReference type="PROSITE" id="PS50043"/>
    </source>
</evidence>